<name>A0A198X8A2_MORCA</name>
<accession>A0A198X8A2</accession>
<comment type="caution">
    <text evidence="1">The sequence shown here is derived from an EMBL/GenBank/DDBJ whole genome shotgun (WGS) entry which is preliminary data.</text>
</comment>
<dbReference type="AlphaFoldDB" id="A0A198X8A2"/>
<proteinExistence type="predicted"/>
<dbReference type="Proteomes" id="UP000078295">
    <property type="component" value="Unassembled WGS sequence"/>
</dbReference>
<evidence type="ECO:0000313" key="2">
    <source>
        <dbReference type="Proteomes" id="UP000078295"/>
    </source>
</evidence>
<evidence type="ECO:0000313" key="1">
    <source>
        <dbReference type="EMBL" id="OAV25432.1"/>
    </source>
</evidence>
<reference evidence="1 2" key="1">
    <citation type="journal article" date="2016" name="Genome Biol. Evol.">
        <title>Comparative Genomic Analyses of the Moraxella catarrhalis Serosensitive and Seroresistant Lineages Demonstrate Their Independent Evolution.</title>
        <authorList>
            <person name="Earl J.P."/>
            <person name="de Vries S.P."/>
            <person name="Ahmed A."/>
            <person name="Powell E."/>
            <person name="Schultz M.P."/>
            <person name="Hermans P.W."/>
            <person name="Hill D.J."/>
            <person name="Zhou Z."/>
            <person name="Constantinidou C.I."/>
            <person name="Hu F.Z."/>
            <person name="Bootsma H.J."/>
            <person name="Ehrlich G.D."/>
        </authorList>
    </citation>
    <scope>NUCLEOTIDE SEQUENCE [LARGE SCALE GENOMIC DNA]</scope>
    <source>
        <strain evidence="1 2">F23</strain>
    </source>
</reference>
<protein>
    <submittedName>
        <fullName evidence="1">Uncharacterized protein</fullName>
    </submittedName>
</protein>
<sequence length="40" mass="4955">MVHVIYMPKSMCIKLIKWLAFKFDQWVLEGFYFMIKIIEN</sequence>
<organism evidence="1 2">
    <name type="scientific">Moraxella catarrhalis</name>
    <name type="common">Branhamella catarrhalis</name>
    <dbReference type="NCBI Taxonomy" id="480"/>
    <lineage>
        <taxon>Bacteria</taxon>
        <taxon>Pseudomonadati</taxon>
        <taxon>Pseudomonadota</taxon>
        <taxon>Gammaproteobacteria</taxon>
        <taxon>Moraxellales</taxon>
        <taxon>Moraxellaceae</taxon>
        <taxon>Moraxella</taxon>
    </lineage>
</organism>
<gene>
    <name evidence="1" type="ORF">AO370_0902</name>
</gene>
<dbReference type="EMBL" id="LXHQ01000029">
    <property type="protein sequence ID" value="OAV25432.1"/>
    <property type="molecule type" value="Genomic_DNA"/>
</dbReference>